<gene>
    <name evidence="2" type="ordered locus">Amir_5781</name>
</gene>
<evidence type="ECO:0000256" key="1">
    <source>
        <dbReference type="SAM" id="MobiDB-lite"/>
    </source>
</evidence>
<dbReference type="OrthoDB" id="4870610at2"/>
<organism evidence="2 3">
    <name type="scientific">Actinosynnema mirum (strain ATCC 29888 / DSM 43827 / JCM 3225 / NBRC 14064 / NCIMB 13271 / NRRL B-12336 / IMRU 3971 / 101)</name>
    <dbReference type="NCBI Taxonomy" id="446462"/>
    <lineage>
        <taxon>Bacteria</taxon>
        <taxon>Bacillati</taxon>
        <taxon>Actinomycetota</taxon>
        <taxon>Actinomycetes</taxon>
        <taxon>Pseudonocardiales</taxon>
        <taxon>Pseudonocardiaceae</taxon>
        <taxon>Actinosynnema</taxon>
    </lineage>
</organism>
<protein>
    <recommendedName>
        <fullName evidence="4">AbiEi antitoxin C-terminal domain-containing protein</fullName>
    </recommendedName>
</protein>
<feature type="compositionally biased region" description="Pro residues" evidence="1">
    <location>
        <begin position="302"/>
        <end position="313"/>
    </location>
</feature>
<sequence length="338" mass="36068">MRLTPTINLDALALLFANRIASAALLVRLGLPAAELLSRCERGGPWQRLLPGVLLLSPIPPTRTQWARAALCYAGADAQLTGIDALHLHGMRSLPPAGQILVLSRRGKPPTDRVRVMATRHPPPPLLMDGFPTAPLPRAATDAARVLDNPRALSAVFTEVVTRTGVSTADLRALLPKATAATRQALAVVERPPLAVKRAQELTTHLGLPEPRWGSTITTAEGDPLGVADAWWDAYGLAWQFRTPQPSSRALLAAGAVVVHTDPTTLKTGGPHLLTTLARATAQAQTRPRPPLTAKNGINPTPTQPPPPPPHPVPHSLHPSPRRPPHPHLNPHPHPALT</sequence>
<feature type="region of interest" description="Disordered" evidence="1">
    <location>
        <begin position="279"/>
        <end position="338"/>
    </location>
</feature>
<dbReference type="eggNOG" id="ENOG5033QES">
    <property type="taxonomic scope" value="Bacteria"/>
</dbReference>
<dbReference type="STRING" id="446462.Amir_5781"/>
<feature type="compositionally biased region" description="Basic residues" evidence="1">
    <location>
        <begin position="320"/>
        <end position="331"/>
    </location>
</feature>
<dbReference type="HOGENOM" id="CLU_070742_0_0_11"/>
<accession>C6WDF7</accession>
<evidence type="ECO:0000313" key="2">
    <source>
        <dbReference type="EMBL" id="ACU39594.1"/>
    </source>
</evidence>
<dbReference type="KEGG" id="ami:Amir_5781"/>
<dbReference type="RefSeq" id="WP_015804479.1">
    <property type="nucleotide sequence ID" value="NC_013093.1"/>
</dbReference>
<dbReference type="Proteomes" id="UP000002213">
    <property type="component" value="Chromosome"/>
</dbReference>
<keyword evidence="3" id="KW-1185">Reference proteome</keyword>
<dbReference type="AlphaFoldDB" id="C6WDF7"/>
<reference evidence="2 3" key="1">
    <citation type="journal article" date="2009" name="Stand. Genomic Sci.">
        <title>Complete genome sequence of Actinosynnema mirum type strain (101).</title>
        <authorList>
            <person name="Land M."/>
            <person name="Lapidus A."/>
            <person name="Mayilraj S."/>
            <person name="Chen F."/>
            <person name="Copeland A."/>
            <person name="Del Rio T.G."/>
            <person name="Nolan M."/>
            <person name="Lucas S."/>
            <person name="Tice H."/>
            <person name="Cheng J.F."/>
            <person name="Chertkov O."/>
            <person name="Bruce D."/>
            <person name="Goodwin L."/>
            <person name="Pitluck S."/>
            <person name="Rohde M."/>
            <person name="Goker M."/>
            <person name="Pati A."/>
            <person name="Ivanova N."/>
            <person name="Mavromatis K."/>
            <person name="Chen A."/>
            <person name="Palaniappan K."/>
            <person name="Hauser L."/>
            <person name="Chang Y.J."/>
            <person name="Jeffries C.C."/>
            <person name="Brettin T."/>
            <person name="Detter J.C."/>
            <person name="Han C."/>
            <person name="Chain P."/>
            <person name="Tindall B.J."/>
            <person name="Bristow J."/>
            <person name="Eisen J.A."/>
            <person name="Markowitz V."/>
            <person name="Hugenholtz P."/>
            <person name="Kyrpides N.C."/>
            <person name="Klenk H.P."/>
        </authorList>
    </citation>
    <scope>NUCLEOTIDE SEQUENCE [LARGE SCALE GENOMIC DNA]</scope>
    <source>
        <strain evidence="3">ATCC 29888 / DSM 43827 / JCM 3225 / NBRC 14064 / NCIMB 13271 / NRRL B-12336 / IMRU 3971 / 101</strain>
    </source>
</reference>
<name>C6WDF7_ACTMD</name>
<evidence type="ECO:0008006" key="4">
    <source>
        <dbReference type="Google" id="ProtNLM"/>
    </source>
</evidence>
<evidence type="ECO:0000313" key="3">
    <source>
        <dbReference type="Proteomes" id="UP000002213"/>
    </source>
</evidence>
<proteinExistence type="predicted"/>
<dbReference type="EMBL" id="CP001630">
    <property type="protein sequence ID" value="ACU39594.1"/>
    <property type="molecule type" value="Genomic_DNA"/>
</dbReference>